<proteinExistence type="predicted"/>
<organism evidence="1 2">
    <name type="scientific">Gossypium arboreum</name>
    <name type="common">Tree cotton</name>
    <name type="synonym">Gossypium nanking</name>
    <dbReference type="NCBI Taxonomy" id="29729"/>
    <lineage>
        <taxon>Eukaryota</taxon>
        <taxon>Viridiplantae</taxon>
        <taxon>Streptophyta</taxon>
        <taxon>Embryophyta</taxon>
        <taxon>Tracheophyta</taxon>
        <taxon>Spermatophyta</taxon>
        <taxon>Magnoliopsida</taxon>
        <taxon>eudicotyledons</taxon>
        <taxon>Gunneridae</taxon>
        <taxon>Pentapetalae</taxon>
        <taxon>rosids</taxon>
        <taxon>malvids</taxon>
        <taxon>Malvales</taxon>
        <taxon>Malvaceae</taxon>
        <taxon>Malvoideae</taxon>
        <taxon>Gossypium</taxon>
    </lineage>
</organism>
<gene>
    <name evidence="1" type="ORF">PVK06_024559</name>
</gene>
<dbReference type="EMBL" id="JARKNE010000007">
    <property type="protein sequence ID" value="KAK5819551.1"/>
    <property type="molecule type" value="Genomic_DNA"/>
</dbReference>
<protein>
    <submittedName>
        <fullName evidence="1">Uncharacterized protein</fullName>
    </submittedName>
</protein>
<dbReference type="Proteomes" id="UP001358586">
    <property type="component" value="Chromosome 7"/>
</dbReference>
<keyword evidence="2" id="KW-1185">Reference proteome</keyword>
<name>A0ABR0PE93_GOSAR</name>
<evidence type="ECO:0000313" key="2">
    <source>
        <dbReference type="Proteomes" id="UP001358586"/>
    </source>
</evidence>
<evidence type="ECO:0000313" key="1">
    <source>
        <dbReference type="EMBL" id="KAK5819551.1"/>
    </source>
</evidence>
<accession>A0ABR0PE93</accession>
<reference evidence="1 2" key="1">
    <citation type="submission" date="2023-03" db="EMBL/GenBank/DDBJ databases">
        <title>WGS of Gossypium arboreum.</title>
        <authorList>
            <person name="Yu D."/>
        </authorList>
    </citation>
    <scope>NUCLEOTIDE SEQUENCE [LARGE SCALE GENOMIC DNA]</scope>
    <source>
        <tissue evidence="1">Leaf</tissue>
    </source>
</reference>
<sequence length="100" mass="10834">MKVIGSGMNTNVTLPHGTYLSYIFTKLGISTHGDTPVTSNQHISYGALYHLGYHFDAAINTWINHEHLVDNEDDDVDAAFDNVLVPNPATPPTSSSLHAA</sequence>
<comment type="caution">
    <text evidence="1">The sequence shown here is derived from an EMBL/GenBank/DDBJ whole genome shotgun (WGS) entry which is preliminary data.</text>
</comment>